<feature type="compositionally biased region" description="Basic and acidic residues" evidence="2">
    <location>
        <begin position="300"/>
        <end position="310"/>
    </location>
</feature>
<gene>
    <name evidence="3" type="ORF">AB1Y20_022590</name>
</gene>
<evidence type="ECO:0000313" key="3">
    <source>
        <dbReference type="EMBL" id="KAL1521035.1"/>
    </source>
</evidence>
<feature type="region of interest" description="Disordered" evidence="2">
    <location>
        <begin position="288"/>
        <end position="316"/>
    </location>
</feature>
<keyword evidence="1" id="KW-0175">Coiled coil</keyword>
<sequence length="316" mass="33924">MAAPPFASPSLASPPLASVSPFARWLGGREVEEDRLRALVSQYGADDPTGAVQKLLSNESARAARSDRRAAELEEQLRRKTAEAAHYAEQRDAIHAQALALGQHAFQPAGGVEARLREEIVRAAHASATAAARAHALQLELEGAHAVIDGLQLQLQRQQGVGTPPRQRAPSAETPRQSELELLQAQLRHCQAERDMYAAKCERLQLEASRSAPDKSCAAAATETERTACGGDAGAENGSLKSCAARGDGAERGWEASEWQARLLAAQLQEMLWVTQALKSCLKADSKLRHETNETNTDPAKAEGRCEAGDKMSPSD</sequence>
<dbReference type="EMBL" id="JBGBPQ010000008">
    <property type="protein sequence ID" value="KAL1521035.1"/>
    <property type="molecule type" value="Genomic_DNA"/>
</dbReference>
<proteinExistence type="predicted"/>
<feature type="coiled-coil region" evidence="1">
    <location>
        <begin position="56"/>
        <end position="90"/>
    </location>
</feature>
<comment type="caution">
    <text evidence="3">The sequence shown here is derived from an EMBL/GenBank/DDBJ whole genome shotgun (WGS) entry which is preliminary data.</text>
</comment>
<feature type="region of interest" description="Disordered" evidence="2">
    <location>
        <begin position="157"/>
        <end position="177"/>
    </location>
</feature>
<keyword evidence="4" id="KW-1185">Reference proteome</keyword>
<name>A0AB34JJF1_PRYPA</name>
<organism evidence="3 4">
    <name type="scientific">Prymnesium parvum</name>
    <name type="common">Toxic golden alga</name>
    <dbReference type="NCBI Taxonomy" id="97485"/>
    <lineage>
        <taxon>Eukaryota</taxon>
        <taxon>Haptista</taxon>
        <taxon>Haptophyta</taxon>
        <taxon>Prymnesiophyceae</taxon>
        <taxon>Prymnesiales</taxon>
        <taxon>Prymnesiaceae</taxon>
        <taxon>Prymnesium</taxon>
    </lineage>
</organism>
<protein>
    <submittedName>
        <fullName evidence="3">Uncharacterized protein</fullName>
    </submittedName>
</protein>
<reference evidence="3 4" key="1">
    <citation type="journal article" date="2024" name="Science">
        <title>Giant polyketide synthase enzymes in the biosynthesis of giant marine polyether toxins.</title>
        <authorList>
            <person name="Fallon T.R."/>
            <person name="Shende V.V."/>
            <person name="Wierzbicki I.H."/>
            <person name="Pendleton A.L."/>
            <person name="Watervoot N.F."/>
            <person name="Auber R.P."/>
            <person name="Gonzalez D.J."/>
            <person name="Wisecaver J.H."/>
            <person name="Moore B.S."/>
        </authorList>
    </citation>
    <scope>NUCLEOTIDE SEQUENCE [LARGE SCALE GENOMIC DNA]</scope>
    <source>
        <strain evidence="3 4">12B1</strain>
    </source>
</reference>
<dbReference type="Proteomes" id="UP001515480">
    <property type="component" value="Unassembled WGS sequence"/>
</dbReference>
<accession>A0AB34JJF1</accession>
<evidence type="ECO:0000313" key="4">
    <source>
        <dbReference type="Proteomes" id="UP001515480"/>
    </source>
</evidence>
<evidence type="ECO:0000256" key="2">
    <source>
        <dbReference type="SAM" id="MobiDB-lite"/>
    </source>
</evidence>
<evidence type="ECO:0000256" key="1">
    <source>
        <dbReference type="SAM" id="Coils"/>
    </source>
</evidence>
<dbReference type="AlphaFoldDB" id="A0AB34JJF1"/>